<keyword evidence="1" id="KW-0175">Coiled coil</keyword>
<evidence type="ECO:0000256" key="2">
    <source>
        <dbReference type="SAM" id="MobiDB-lite"/>
    </source>
</evidence>
<feature type="region of interest" description="Disordered" evidence="2">
    <location>
        <begin position="1"/>
        <end position="29"/>
    </location>
</feature>
<name>Q2LEM0_9ACTN</name>
<dbReference type="EMBL" id="DQ322651">
    <property type="protein sequence ID" value="ABC67445.1"/>
    <property type="molecule type" value="Genomic_DNA"/>
</dbReference>
<evidence type="ECO:0000256" key="1">
    <source>
        <dbReference type="SAM" id="Coils"/>
    </source>
</evidence>
<sequence>MPTSKGPLEPPLVPGTPGRRKTPCQAANRRENCAVTTLFSPPVVRIGGEHRVPGGPDALPGRARPAAAAAAVGRRPVASNEGAELMAGKRKNNPAGSTNSYRGDVLRVLGALKVATTDQIQRIGAPHLTFRHADKETPSKQKQARTASHTAALSDMRVHGLSENGGSTEKGDALRNLTPKGLQAASYELNRPVTEMGSTARGAGSSGASHPMAVNETVIAMLRPKPNMARLTKDPAHVQAAAQAAVDSPDGIGTIASYWTEVSLPATGTWNAPGKGGAQADIVLNAPQDGVPLLFIEVDNCHETAEELAEKLEKYARFFRRKVKDTDGKERPMWRTRWTVPKGRYGDEPHPPVLLVFNRIGERNPNLTVPRLQELTRHLWQGERLPGGHHLYDRKIPIIAVGLNQLREHGPAGPVFARFGRSGPQTLLEAIGNPRREAADAREQEEAKARAAAYQAELRRAAQEQAAKQAAEREARRPVCTGCGTKFTDARWEAVQPKDWGAAKDSHPQLCDTCKRAAVAAAQERQEPVRGEAGADDFWLAPERPVCTECGAAFTDERWKATKRVGWTASPAKHPSLCGDCDQRFEDLDRAWGVSPRQEERDQEQEPAVPEQKAGGTWLSRFRR</sequence>
<dbReference type="AlphaFoldDB" id="Q2LEM0"/>
<feature type="region of interest" description="Disordered" evidence="2">
    <location>
        <begin position="589"/>
        <end position="624"/>
    </location>
</feature>
<proteinExistence type="predicted"/>
<accession>Q2LEM0</accession>
<geneLocation type="plasmid" evidence="3">
    <name>pFRL1</name>
</geneLocation>
<protein>
    <recommendedName>
        <fullName evidence="4">Replication-relaxation</fullName>
    </recommendedName>
</protein>
<evidence type="ECO:0000313" key="3">
    <source>
        <dbReference type="EMBL" id="ABC67445.1"/>
    </source>
</evidence>
<dbReference type="Pfam" id="PF13814">
    <property type="entry name" value="Replic_Relax"/>
    <property type="match status" value="1"/>
</dbReference>
<evidence type="ECO:0008006" key="4">
    <source>
        <dbReference type="Google" id="ProtNLM"/>
    </source>
</evidence>
<feature type="compositionally biased region" description="Polar residues" evidence="2">
    <location>
        <begin position="140"/>
        <end position="151"/>
    </location>
</feature>
<reference evidence="3" key="1">
    <citation type="journal article" date="2006" name="Appl. Environ. Microbiol.">
        <title>Diversity of telomere palindromic sequences and replication genes among Streptomyces linear plasmids.</title>
        <authorList>
            <person name="Zhang R."/>
            <person name="Yang Y."/>
            <person name="Fang P."/>
            <person name="Jiang C."/>
            <person name="Xu L."/>
            <person name="Zhu Y."/>
            <person name="Shen M."/>
            <person name="Xia H."/>
            <person name="Zhao J."/>
            <person name="Chen T."/>
            <person name="Qin Z."/>
        </authorList>
    </citation>
    <scope>NUCLEOTIDE SEQUENCE</scope>
    <source>
        <strain evidence="3">FR1</strain>
        <plasmid evidence="3">pFRL1</plasmid>
    </source>
</reference>
<keyword evidence="3" id="KW-0614">Plasmid</keyword>
<feature type="coiled-coil region" evidence="1">
    <location>
        <begin position="444"/>
        <end position="474"/>
    </location>
</feature>
<organism evidence="3">
    <name type="scientific">Streptomyces sp. FR1</name>
    <dbReference type="NCBI Taxonomy" id="349971"/>
    <lineage>
        <taxon>Bacteria</taxon>
        <taxon>Bacillati</taxon>
        <taxon>Actinomycetota</taxon>
        <taxon>Actinomycetes</taxon>
        <taxon>Kitasatosporales</taxon>
        <taxon>Streptomycetaceae</taxon>
        <taxon>Streptomyces</taxon>
    </lineage>
</organism>
<dbReference type="InterPro" id="IPR025855">
    <property type="entry name" value="Replic_Relax"/>
</dbReference>
<feature type="region of interest" description="Disordered" evidence="2">
    <location>
        <begin position="133"/>
        <end position="153"/>
    </location>
</feature>